<dbReference type="Proteomes" id="UP000054359">
    <property type="component" value="Unassembled WGS sequence"/>
</dbReference>
<sequence length="121" mass="13462">MPLHILSSSRSAIPAENLLPVSNSTLYFSILNLMKVKSNCILFLSSCLTALSELSCFMDPQALESVISAIHILTKRPVENASELHPWLHACLESRTVLLSLLQLFKSFFPIPVFSKMNITT</sequence>
<dbReference type="AlphaFoldDB" id="A0A087U317"/>
<keyword evidence="2" id="KW-1185">Reference proteome</keyword>
<organism evidence="1 2">
    <name type="scientific">Stegodyphus mimosarum</name>
    <name type="common">African social velvet spider</name>
    <dbReference type="NCBI Taxonomy" id="407821"/>
    <lineage>
        <taxon>Eukaryota</taxon>
        <taxon>Metazoa</taxon>
        <taxon>Ecdysozoa</taxon>
        <taxon>Arthropoda</taxon>
        <taxon>Chelicerata</taxon>
        <taxon>Arachnida</taxon>
        <taxon>Araneae</taxon>
        <taxon>Araneomorphae</taxon>
        <taxon>Entelegynae</taxon>
        <taxon>Eresoidea</taxon>
        <taxon>Eresidae</taxon>
        <taxon>Stegodyphus</taxon>
    </lineage>
</organism>
<protein>
    <submittedName>
        <fullName evidence="1">Uncharacterized protein</fullName>
    </submittedName>
</protein>
<feature type="non-terminal residue" evidence="1">
    <location>
        <position position="121"/>
    </location>
</feature>
<evidence type="ECO:0000313" key="2">
    <source>
        <dbReference type="Proteomes" id="UP000054359"/>
    </source>
</evidence>
<reference evidence="1 2" key="1">
    <citation type="submission" date="2013-11" db="EMBL/GenBank/DDBJ databases">
        <title>Genome sequencing of Stegodyphus mimosarum.</title>
        <authorList>
            <person name="Bechsgaard J."/>
        </authorList>
    </citation>
    <scope>NUCLEOTIDE SEQUENCE [LARGE SCALE GENOMIC DNA]</scope>
</reference>
<name>A0A087U317_STEMI</name>
<accession>A0A087U317</accession>
<dbReference type="EMBL" id="KK117922">
    <property type="protein sequence ID" value="KFM71756.1"/>
    <property type="molecule type" value="Genomic_DNA"/>
</dbReference>
<dbReference type="OrthoDB" id="10057956at2759"/>
<evidence type="ECO:0000313" key="1">
    <source>
        <dbReference type="EMBL" id="KFM71756.1"/>
    </source>
</evidence>
<gene>
    <name evidence="1" type="ORF">X975_00525</name>
</gene>
<proteinExistence type="predicted"/>